<comment type="caution">
    <text evidence="2">The sequence shown here is derived from an EMBL/GenBank/DDBJ whole genome shotgun (WGS) entry which is preliminary data.</text>
</comment>
<dbReference type="STRING" id="75743.A0A401QAC9"/>
<feature type="non-terminal residue" evidence="2">
    <location>
        <position position="1"/>
    </location>
</feature>
<protein>
    <submittedName>
        <fullName evidence="2">Uncharacterized protein</fullName>
    </submittedName>
</protein>
<organism evidence="2 3">
    <name type="scientific">Scyliorhinus torazame</name>
    <name type="common">Cloudy catshark</name>
    <name type="synonym">Catulus torazame</name>
    <dbReference type="NCBI Taxonomy" id="75743"/>
    <lineage>
        <taxon>Eukaryota</taxon>
        <taxon>Metazoa</taxon>
        <taxon>Chordata</taxon>
        <taxon>Craniata</taxon>
        <taxon>Vertebrata</taxon>
        <taxon>Chondrichthyes</taxon>
        <taxon>Elasmobranchii</taxon>
        <taxon>Galeomorphii</taxon>
        <taxon>Galeoidea</taxon>
        <taxon>Carcharhiniformes</taxon>
        <taxon>Scyliorhinidae</taxon>
        <taxon>Scyliorhinus</taxon>
    </lineage>
</organism>
<dbReference type="AlphaFoldDB" id="A0A401QAC9"/>
<feature type="region of interest" description="Disordered" evidence="1">
    <location>
        <begin position="1"/>
        <end position="37"/>
    </location>
</feature>
<accession>A0A401QAC9</accession>
<evidence type="ECO:0000256" key="1">
    <source>
        <dbReference type="SAM" id="MobiDB-lite"/>
    </source>
</evidence>
<evidence type="ECO:0000313" key="3">
    <source>
        <dbReference type="Proteomes" id="UP000288216"/>
    </source>
</evidence>
<reference evidence="2 3" key="1">
    <citation type="journal article" date="2018" name="Nat. Ecol. Evol.">
        <title>Shark genomes provide insights into elasmobranch evolution and the origin of vertebrates.</title>
        <authorList>
            <person name="Hara Y"/>
            <person name="Yamaguchi K"/>
            <person name="Onimaru K"/>
            <person name="Kadota M"/>
            <person name="Koyanagi M"/>
            <person name="Keeley SD"/>
            <person name="Tatsumi K"/>
            <person name="Tanaka K"/>
            <person name="Motone F"/>
            <person name="Kageyama Y"/>
            <person name="Nozu R"/>
            <person name="Adachi N"/>
            <person name="Nishimura O"/>
            <person name="Nakagawa R"/>
            <person name="Tanegashima C"/>
            <person name="Kiyatake I"/>
            <person name="Matsumoto R"/>
            <person name="Murakumo K"/>
            <person name="Nishida K"/>
            <person name="Terakita A"/>
            <person name="Kuratani S"/>
            <person name="Sato K"/>
            <person name="Hyodo S Kuraku.S."/>
        </authorList>
    </citation>
    <scope>NUCLEOTIDE SEQUENCE [LARGE SCALE GENOMIC DNA]</scope>
</reference>
<evidence type="ECO:0000313" key="2">
    <source>
        <dbReference type="EMBL" id="GCB82267.1"/>
    </source>
</evidence>
<name>A0A401QAC9_SCYTO</name>
<sequence>TPKPLRPNSLRLPSDSEAESDSRASSPNSTISNNSSEGFGGFMSFASNIYKSRGSSFSLSNLALPTKAGRDKSTPFPSLKVCIRKGHRIELIACGCDKSEESVDSFLGQDLGLNTFSVHYTK</sequence>
<dbReference type="Proteomes" id="UP000288216">
    <property type="component" value="Unassembled WGS sequence"/>
</dbReference>
<proteinExistence type="predicted"/>
<dbReference type="EMBL" id="BFAA01023333">
    <property type="protein sequence ID" value="GCB82267.1"/>
    <property type="molecule type" value="Genomic_DNA"/>
</dbReference>
<gene>
    <name evidence="2" type="ORF">scyTo_0022640</name>
</gene>
<keyword evidence="3" id="KW-1185">Reference proteome</keyword>
<feature type="compositionally biased region" description="Low complexity" evidence="1">
    <location>
        <begin position="23"/>
        <end position="36"/>
    </location>
</feature>